<feature type="region of interest" description="Disordered" evidence="1">
    <location>
        <begin position="122"/>
        <end position="154"/>
    </location>
</feature>
<gene>
    <name evidence="2" type="ORF">CYMTET_25129</name>
</gene>
<evidence type="ECO:0000313" key="3">
    <source>
        <dbReference type="Proteomes" id="UP001190700"/>
    </source>
</evidence>
<evidence type="ECO:0000256" key="1">
    <source>
        <dbReference type="SAM" id="MobiDB-lite"/>
    </source>
</evidence>
<dbReference type="Proteomes" id="UP001190700">
    <property type="component" value="Unassembled WGS sequence"/>
</dbReference>
<keyword evidence="3" id="KW-1185">Reference proteome</keyword>
<organism evidence="2 3">
    <name type="scientific">Cymbomonas tetramitiformis</name>
    <dbReference type="NCBI Taxonomy" id="36881"/>
    <lineage>
        <taxon>Eukaryota</taxon>
        <taxon>Viridiplantae</taxon>
        <taxon>Chlorophyta</taxon>
        <taxon>Pyramimonadophyceae</taxon>
        <taxon>Pyramimonadales</taxon>
        <taxon>Pyramimonadaceae</taxon>
        <taxon>Cymbomonas</taxon>
    </lineage>
</organism>
<protein>
    <submittedName>
        <fullName evidence="2">Uncharacterized protein</fullName>
    </submittedName>
</protein>
<sequence length="154" mass="16312">MGPFQMYLREQKAAASVVAPQWDGFSPDGFWRQEAGFVSVGGEATLEWCLPVVSEPPAHSPPPSVESEEEWTGPPNPFCPPVTRTFADFIQSTGVALEAPDEPAASMNLLSAVEAPERVIDYEPAAYATSDDDDGDASGAPPRPRSPDCGGFAG</sequence>
<dbReference type="AlphaFoldDB" id="A0AAE0FUT5"/>
<evidence type="ECO:0000313" key="2">
    <source>
        <dbReference type="EMBL" id="KAK3266233.1"/>
    </source>
</evidence>
<feature type="region of interest" description="Disordered" evidence="1">
    <location>
        <begin position="54"/>
        <end position="78"/>
    </location>
</feature>
<accession>A0AAE0FUT5</accession>
<comment type="caution">
    <text evidence="2">The sequence shown here is derived from an EMBL/GenBank/DDBJ whole genome shotgun (WGS) entry which is preliminary data.</text>
</comment>
<proteinExistence type="predicted"/>
<name>A0AAE0FUT5_9CHLO</name>
<dbReference type="EMBL" id="LGRX02013324">
    <property type="protein sequence ID" value="KAK3266233.1"/>
    <property type="molecule type" value="Genomic_DNA"/>
</dbReference>
<reference evidence="2 3" key="1">
    <citation type="journal article" date="2015" name="Genome Biol. Evol.">
        <title>Comparative Genomics of a Bacterivorous Green Alga Reveals Evolutionary Causalities and Consequences of Phago-Mixotrophic Mode of Nutrition.</title>
        <authorList>
            <person name="Burns J.A."/>
            <person name="Paasch A."/>
            <person name="Narechania A."/>
            <person name="Kim E."/>
        </authorList>
    </citation>
    <scope>NUCLEOTIDE SEQUENCE [LARGE SCALE GENOMIC DNA]</scope>
    <source>
        <strain evidence="2 3">PLY_AMNH</strain>
    </source>
</reference>